<dbReference type="InterPro" id="IPR001296">
    <property type="entry name" value="Glyco_trans_1"/>
</dbReference>
<dbReference type="KEGG" id="hpk:Hprae_0265"/>
<evidence type="ECO:0000256" key="2">
    <source>
        <dbReference type="SAM" id="Coils"/>
    </source>
</evidence>
<name>E3DN16_HALPG</name>
<accession>E3DN16</accession>
<evidence type="ECO:0000256" key="1">
    <source>
        <dbReference type="ARBA" id="ARBA00022679"/>
    </source>
</evidence>
<dbReference type="PANTHER" id="PTHR46401">
    <property type="entry name" value="GLYCOSYLTRANSFERASE WBBK-RELATED"/>
    <property type="match status" value="1"/>
</dbReference>
<dbReference type="GO" id="GO:0009103">
    <property type="term" value="P:lipopolysaccharide biosynthetic process"/>
    <property type="evidence" value="ECO:0007669"/>
    <property type="project" value="TreeGrafter"/>
</dbReference>
<organism evidence="5 6">
    <name type="scientific">Halanaerobium praevalens (strain ATCC 33744 / DSM 2228 / GSL)</name>
    <dbReference type="NCBI Taxonomy" id="572479"/>
    <lineage>
        <taxon>Bacteria</taxon>
        <taxon>Bacillati</taxon>
        <taxon>Bacillota</taxon>
        <taxon>Clostridia</taxon>
        <taxon>Halanaerobiales</taxon>
        <taxon>Halanaerobiaceae</taxon>
        <taxon>Halanaerobium</taxon>
    </lineage>
</organism>
<protein>
    <submittedName>
        <fullName evidence="5">Glycosyl transferase group 1</fullName>
    </submittedName>
</protein>
<dbReference type="Pfam" id="PF13439">
    <property type="entry name" value="Glyco_transf_4"/>
    <property type="match status" value="1"/>
</dbReference>
<keyword evidence="6" id="KW-1185">Reference proteome</keyword>
<dbReference type="STRING" id="572479.Hprae_0265"/>
<dbReference type="PANTHER" id="PTHR46401:SF2">
    <property type="entry name" value="GLYCOSYLTRANSFERASE WBBK-RELATED"/>
    <property type="match status" value="1"/>
</dbReference>
<dbReference type="CAZy" id="GT4">
    <property type="family name" value="Glycosyltransferase Family 4"/>
</dbReference>
<evidence type="ECO:0000259" key="4">
    <source>
        <dbReference type="Pfam" id="PF13439"/>
    </source>
</evidence>
<reference evidence="6" key="1">
    <citation type="submission" date="2010-10" db="EMBL/GenBank/DDBJ databases">
        <title>The complete genome of Halanaerobium praevalens DSM 2228.</title>
        <authorList>
            <consortium name="US DOE Joint Genome Institute (JGI-PGF)"/>
            <person name="Lucas S."/>
            <person name="Copeland A."/>
            <person name="Lapidus A."/>
            <person name="Glavina del Rio T."/>
            <person name="Dalin E."/>
            <person name="Tice H."/>
            <person name="Bruce D."/>
            <person name="Goodwin L."/>
            <person name="Pitluck S."/>
            <person name="Kyrpides N."/>
            <person name="Mavromatis K."/>
            <person name="Ivanova N."/>
            <person name="Ovchinnikova G."/>
            <person name="Chertkov O."/>
            <person name="Detter J.C."/>
            <person name="Han C."/>
            <person name="Larimer F."/>
            <person name="Land M."/>
            <person name="Hauser L."/>
            <person name="Markowitz V."/>
            <person name="Cheng J.-F."/>
            <person name="Hugenholtz P."/>
            <person name="Woyke T."/>
            <person name="Wu D."/>
            <person name="Tindall B."/>
            <person name="Pomrenke H.G."/>
            <person name="Brambilla E."/>
            <person name="Klenk H.-P."/>
            <person name="Eisen J.A."/>
        </authorList>
    </citation>
    <scope>NUCLEOTIDE SEQUENCE [LARGE SCALE GENOMIC DNA]</scope>
    <source>
        <strain evidence="6">ATCC 33744 / DSM 2228 / GSL</strain>
    </source>
</reference>
<dbReference type="eggNOG" id="COG0438">
    <property type="taxonomic scope" value="Bacteria"/>
</dbReference>
<dbReference type="AlphaFoldDB" id="E3DN16"/>
<dbReference type="Proteomes" id="UP000006866">
    <property type="component" value="Chromosome"/>
</dbReference>
<feature type="coiled-coil region" evidence="2">
    <location>
        <begin position="329"/>
        <end position="356"/>
    </location>
</feature>
<dbReference type="HOGENOM" id="CLU_741394_0_0_9"/>
<gene>
    <name evidence="5" type="ordered locus">Hprae_0265</name>
</gene>
<dbReference type="RefSeq" id="WP_014552455.1">
    <property type="nucleotide sequence ID" value="NC_017455.1"/>
</dbReference>
<evidence type="ECO:0000259" key="3">
    <source>
        <dbReference type="Pfam" id="PF00534"/>
    </source>
</evidence>
<dbReference type="OrthoDB" id="9795068at2"/>
<sequence length="373" mass="43873">MYDRKWPSKCPGINFCTSTCDGISKYSTTDNIFLFAVNNTNERDITEILSNEFNINPRRNFKIKLFKKYISRTKFILYLNFMKGFIKLNRSKKIDVIITRNTKLLPFLFLLKKLYNIKIVFETHHIYAAPHLREKKNRKKEVKIQKKILPKIDGIICLHNPQKEILKQNISQKNYLIARPGIYSKKKNNNWNKKYIGYVGSLSKNKGVEEIFYAYSKIKNNSIKLLIVGGKKNNLKKCHRLVEKLGISDSVKFTGWVNQKKLDYYLSQIKIGIVPAIDNFYNNYVSSPVKIFDYFSYSIPVIGSDIKSIRDIVTNDCGLFYKKGKTGELTNQMDRLNKDRNLYNELKNNIQKRQNDLLWEKRGKKIINFLEKI</sequence>
<dbReference type="Pfam" id="PF00534">
    <property type="entry name" value="Glycos_transf_1"/>
    <property type="match status" value="1"/>
</dbReference>
<reference evidence="5 6" key="2">
    <citation type="journal article" date="2011" name="Stand. Genomic Sci.">
        <title>Complete genome sequence of the extremely halophilic Halanaerobium praevalens type strain (GSL).</title>
        <authorList>
            <person name="Ivanova N."/>
            <person name="Sikorski J."/>
            <person name="Chertkov O."/>
            <person name="Nolan M."/>
            <person name="Lucas S."/>
            <person name="Hammon N."/>
            <person name="Deshpande S."/>
            <person name="Cheng J.F."/>
            <person name="Tapia R."/>
            <person name="Han C."/>
            <person name="Goodwin L."/>
            <person name="Pitluck S."/>
            <person name="Huntemann M."/>
            <person name="Liolios K."/>
            <person name="Pagani I."/>
            <person name="Mavromatis K."/>
            <person name="Ovchinikova G."/>
            <person name="Pati A."/>
            <person name="Chen A."/>
            <person name="Palaniappan K."/>
            <person name="Land M."/>
            <person name="Hauser L."/>
            <person name="Brambilla E.M."/>
            <person name="Kannan K.P."/>
            <person name="Rohde M."/>
            <person name="Tindall B.J."/>
            <person name="Goker M."/>
            <person name="Detter J.C."/>
            <person name="Woyke T."/>
            <person name="Bristow J."/>
            <person name="Eisen J.A."/>
            <person name="Markowitz V."/>
            <person name="Hugenholtz P."/>
            <person name="Kyrpides N.C."/>
            <person name="Klenk H.P."/>
            <person name="Lapidus A."/>
        </authorList>
    </citation>
    <scope>NUCLEOTIDE SEQUENCE [LARGE SCALE GENOMIC DNA]</scope>
    <source>
        <strain evidence="6">ATCC 33744 / DSM 2228 / GSL</strain>
    </source>
</reference>
<evidence type="ECO:0000313" key="5">
    <source>
        <dbReference type="EMBL" id="ADO76422.1"/>
    </source>
</evidence>
<keyword evidence="2" id="KW-0175">Coiled coil</keyword>
<proteinExistence type="predicted"/>
<dbReference type="Gene3D" id="3.40.50.2000">
    <property type="entry name" value="Glycogen Phosphorylase B"/>
    <property type="match status" value="2"/>
</dbReference>
<dbReference type="InterPro" id="IPR028098">
    <property type="entry name" value="Glyco_trans_4-like_N"/>
</dbReference>
<dbReference type="PATRIC" id="fig|572479.3.peg.268"/>
<dbReference type="SUPFAM" id="SSF53756">
    <property type="entry name" value="UDP-Glycosyltransferase/glycogen phosphorylase"/>
    <property type="match status" value="1"/>
</dbReference>
<feature type="domain" description="Glycosyltransferase subfamily 4-like N-terminal" evidence="4">
    <location>
        <begin position="68"/>
        <end position="169"/>
    </location>
</feature>
<dbReference type="GO" id="GO:0016757">
    <property type="term" value="F:glycosyltransferase activity"/>
    <property type="evidence" value="ECO:0007669"/>
    <property type="project" value="InterPro"/>
</dbReference>
<evidence type="ECO:0000313" key="6">
    <source>
        <dbReference type="Proteomes" id="UP000006866"/>
    </source>
</evidence>
<feature type="domain" description="Glycosyl transferase family 1" evidence="3">
    <location>
        <begin position="184"/>
        <end position="353"/>
    </location>
</feature>
<keyword evidence="1 5" id="KW-0808">Transferase</keyword>
<dbReference type="EMBL" id="CP002175">
    <property type="protein sequence ID" value="ADO76422.1"/>
    <property type="molecule type" value="Genomic_DNA"/>
</dbReference>